<feature type="transmembrane region" description="Helical" evidence="1">
    <location>
        <begin position="29"/>
        <end position="51"/>
    </location>
</feature>
<organism evidence="2 3">
    <name type="scientific">Noviherbaspirillum aridicola</name>
    <dbReference type="NCBI Taxonomy" id="2849687"/>
    <lineage>
        <taxon>Bacteria</taxon>
        <taxon>Pseudomonadati</taxon>
        <taxon>Pseudomonadota</taxon>
        <taxon>Betaproteobacteria</taxon>
        <taxon>Burkholderiales</taxon>
        <taxon>Oxalobacteraceae</taxon>
        <taxon>Noviherbaspirillum</taxon>
    </lineage>
</organism>
<keyword evidence="1" id="KW-0472">Membrane</keyword>
<accession>A0ABQ4PZU2</accession>
<dbReference type="Proteomes" id="UP000887222">
    <property type="component" value="Unassembled WGS sequence"/>
</dbReference>
<evidence type="ECO:0000256" key="1">
    <source>
        <dbReference type="SAM" id="Phobius"/>
    </source>
</evidence>
<proteinExistence type="predicted"/>
<evidence type="ECO:0000313" key="2">
    <source>
        <dbReference type="EMBL" id="GIZ50312.1"/>
    </source>
</evidence>
<keyword evidence="3" id="KW-1185">Reference proteome</keyword>
<evidence type="ECO:0000313" key="3">
    <source>
        <dbReference type="Proteomes" id="UP000887222"/>
    </source>
</evidence>
<dbReference type="EMBL" id="BPMK01000001">
    <property type="protein sequence ID" value="GIZ50312.1"/>
    <property type="molecule type" value="Genomic_DNA"/>
</dbReference>
<protein>
    <submittedName>
        <fullName evidence="2">Uncharacterized protein</fullName>
    </submittedName>
</protein>
<comment type="caution">
    <text evidence="2">The sequence shown here is derived from an EMBL/GenBank/DDBJ whole genome shotgun (WGS) entry which is preliminary data.</text>
</comment>
<keyword evidence="1" id="KW-0812">Transmembrane</keyword>
<gene>
    <name evidence="2" type="ORF">NCCP691_03260</name>
</gene>
<reference evidence="2 3" key="1">
    <citation type="journal article" date="2022" name="Int. J. Syst. Evol. Microbiol.">
        <title>Noviherbaspirillum aridicola sp. nov., isolated from an arid soil in Pakistan.</title>
        <authorList>
            <person name="Khan I.U."/>
            <person name="Saqib M."/>
            <person name="Amin A."/>
            <person name="Hussain F."/>
            <person name="Li L."/>
            <person name="Liu Y.H."/>
            <person name="Fang B.Z."/>
            <person name="Ahmed I."/>
            <person name="Li W.J."/>
        </authorList>
    </citation>
    <scope>NUCLEOTIDE SEQUENCE [LARGE SCALE GENOMIC DNA]</scope>
    <source>
        <strain evidence="2 3">NCCP-691</strain>
    </source>
</reference>
<name>A0ABQ4PZU2_9BURK</name>
<keyword evidence="1" id="KW-1133">Transmembrane helix</keyword>
<sequence length="69" mass="7338">MLYSEYGGADGDDPMAGAGRNPRNTWARWAVAIAVAAVLVGLVAAMVISAYDNYVSHGTGQVPMWPKNR</sequence>
<dbReference type="RefSeq" id="WP_220806479.1">
    <property type="nucleotide sequence ID" value="NZ_BPMK01000001.1"/>
</dbReference>